<keyword evidence="4" id="KW-1185">Reference proteome</keyword>
<reference evidence="3" key="3">
    <citation type="submission" date="2016-03" db="UniProtKB">
        <authorList>
            <consortium name="EnsemblProtists"/>
        </authorList>
    </citation>
    <scope>IDENTIFICATION</scope>
</reference>
<evidence type="ECO:0000313" key="4">
    <source>
        <dbReference type="Proteomes" id="UP000011087"/>
    </source>
</evidence>
<dbReference type="eggNOG" id="ENOG502SSIH">
    <property type="taxonomic scope" value="Eukaryota"/>
</dbReference>
<dbReference type="GeneID" id="17298055"/>
<dbReference type="Proteomes" id="UP000011087">
    <property type="component" value="Unassembled WGS sequence"/>
</dbReference>
<dbReference type="AlphaFoldDB" id="L1IZM0"/>
<dbReference type="EnsemblProtists" id="EKX41334">
    <property type="protein sequence ID" value="EKX41334"/>
    <property type="gene ID" value="GUITHDRAFT_112545"/>
</dbReference>
<organism evidence="2">
    <name type="scientific">Guillardia theta (strain CCMP2712)</name>
    <name type="common">Cryptophyte</name>
    <dbReference type="NCBI Taxonomy" id="905079"/>
    <lineage>
        <taxon>Eukaryota</taxon>
        <taxon>Cryptophyceae</taxon>
        <taxon>Pyrenomonadales</taxon>
        <taxon>Geminigeraceae</taxon>
        <taxon>Guillardia</taxon>
    </lineage>
</organism>
<dbReference type="PaxDb" id="55529-EKX41334"/>
<accession>L1IZM0</accession>
<gene>
    <name evidence="2" type="ORF">GUITHDRAFT_112545</name>
</gene>
<protein>
    <submittedName>
        <fullName evidence="2 3">Uncharacterized protein</fullName>
    </submittedName>
</protein>
<dbReference type="EMBL" id="JH993024">
    <property type="protein sequence ID" value="EKX41334.1"/>
    <property type="molecule type" value="Genomic_DNA"/>
</dbReference>
<reference evidence="2 4" key="1">
    <citation type="journal article" date="2012" name="Nature">
        <title>Algal genomes reveal evolutionary mosaicism and the fate of nucleomorphs.</title>
        <authorList>
            <consortium name="DOE Joint Genome Institute"/>
            <person name="Curtis B.A."/>
            <person name="Tanifuji G."/>
            <person name="Burki F."/>
            <person name="Gruber A."/>
            <person name="Irimia M."/>
            <person name="Maruyama S."/>
            <person name="Arias M.C."/>
            <person name="Ball S.G."/>
            <person name="Gile G.H."/>
            <person name="Hirakawa Y."/>
            <person name="Hopkins J.F."/>
            <person name="Kuo A."/>
            <person name="Rensing S.A."/>
            <person name="Schmutz J."/>
            <person name="Symeonidi A."/>
            <person name="Elias M."/>
            <person name="Eveleigh R.J."/>
            <person name="Herman E.K."/>
            <person name="Klute M.J."/>
            <person name="Nakayama T."/>
            <person name="Obornik M."/>
            <person name="Reyes-Prieto A."/>
            <person name="Armbrust E.V."/>
            <person name="Aves S.J."/>
            <person name="Beiko R.G."/>
            <person name="Coutinho P."/>
            <person name="Dacks J.B."/>
            <person name="Durnford D.G."/>
            <person name="Fast N.M."/>
            <person name="Green B.R."/>
            <person name="Grisdale C.J."/>
            <person name="Hempel F."/>
            <person name="Henrissat B."/>
            <person name="Hoppner M.P."/>
            <person name="Ishida K."/>
            <person name="Kim E."/>
            <person name="Koreny L."/>
            <person name="Kroth P.G."/>
            <person name="Liu Y."/>
            <person name="Malik S.B."/>
            <person name="Maier U.G."/>
            <person name="McRose D."/>
            <person name="Mock T."/>
            <person name="Neilson J.A."/>
            <person name="Onodera N.T."/>
            <person name="Poole A.M."/>
            <person name="Pritham E.J."/>
            <person name="Richards T.A."/>
            <person name="Rocap G."/>
            <person name="Roy S.W."/>
            <person name="Sarai C."/>
            <person name="Schaack S."/>
            <person name="Shirato S."/>
            <person name="Slamovits C.H."/>
            <person name="Spencer D.F."/>
            <person name="Suzuki S."/>
            <person name="Worden A.Z."/>
            <person name="Zauner S."/>
            <person name="Barry K."/>
            <person name="Bell C."/>
            <person name="Bharti A.K."/>
            <person name="Crow J.A."/>
            <person name="Grimwood J."/>
            <person name="Kramer R."/>
            <person name="Lindquist E."/>
            <person name="Lucas S."/>
            <person name="Salamov A."/>
            <person name="McFadden G.I."/>
            <person name="Lane C.E."/>
            <person name="Keeling P.J."/>
            <person name="Gray M.W."/>
            <person name="Grigoriev I.V."/>
            <person name="Archibald J.M."/>
        </authorList>
    </citation>
    <scope>NUCLEOTIDE SEQUENCE</scope>
    <source>
        <strain evidence="2 4">CCMP2712</strain>
    </source>
</reference>
<evidence type="ECO:0000313" key="3">
    <source>
        <dbReference type="EnsemblProtists" id="EKX41334"/>
    </source>
</evidence>
<feature type="region of interest" description="Disordered" evidence="1">
    <location>
        <begin position="742"/>
        <end position="766"/>
    </location>
</feature>
<dbReference type="HOGENOM" id="CLU_280978_0_0_1"/>
<dbReference type="KEGG" id="gtt:GUITHDRAFT_112545"/>
<proteinExistence type="predicted"/>
<evidence type="ECO:0000256" key="1">
    <source>
        <dbReference type="SAM" id="MobiDB-lite"/>
    </source>
</evidence>
<dbReference type="SUPFAM" id="SSF57184">
    <property type="entry name" value="Growth factor receptor domain"/>
    <property type="match status" value="1"/>
</dbReference>
<dbReference type="OrthoDB" id="415069at2759"/>
<name>L1IZM0_GUITC</name>
<dbReference type="RefSeq" id="XP_005828314.1">
    <property type="nucleotide sequence ID" value="XM_005828257.1"/>
</dbReference>
<dbReference type="InterPro" id="IPR009030">
    <property type="entry name" value="Growth_fac_rcpt_cys_sf"/>
</dbReference>
<reference evidence="4" key="2">
    <citation type="submission" date="2012-11" db="EMBL/GenBank/DDBJ databases">
        <authorList>
            <person name="Kuo A."/>
            <person name="Curtis B.A."/>
            <person name="Tanifuji G."/>
            <person name="Burki F."/>
            <person name="Gruber A."/>
            <person name="Irimia M."/>
            <person name="Maruyama S."/>
            <person name="Arias M.C."/>
            <person name="Ball S.G."/>
            <person name="Gile G.H."/>
            <person name="Hirakawa Y."/>
            <person name="Hopkins J.F."/>
            <person name="Rensing S.A."/>
            <person name="Schmutz J."/>
            <person name="Symeonidi A."/>
            <person name="Elias M."/>
            <person name="Eveleigh R.J."/>
            <person name="Herman E.K."/>
            <person name="Klute M.J."/>
            <person name="Nakayama T."/>
            <person name="Obornik M."/>
            <person name="Reyes-Prieto A."/>
            <person name="Armbrust E.V."/>
            <person name="Aves S.J."/>
            <person name="Beiko R.G."/>
            <person name="Coutinho P."/>
            <person name="Dacks J.B."/>
            <person name="Durnford D.G."/>
            <person name="Fast N.M."/>
            <person name="Green B.R."/>
            <person name="Grisdale C."/>
            <person name="Hempe F."/>
            <person name="Henrissat B."/>
            <person name="Hoppner M.P."/>
            <person name="Ishida K.-I."/>
            <person name="Kim E."/>
            <person name="Koreny L."/>
            <person name="Kroth P.G."/>
            <person name="Liu Y."/>
            <person name="Malik S.-B."/>
            <person name="Maier U.G."/>
            <person name="McRose D."/>
            <person name="Mock T."/>
            <person name="Neilson J.A."/>
            <person name="Onodera N.T."/>
            <person name="Poole A.M."/>
            <person name="Pritham E.J."/>
            <person name="Richards T.A."/>
            <person name="Rocap G."/>
            <person name="Roy S.W."/>
            <person name="Sarai C."/>
            <person name="Schaack S."/>
            <person name="Shirato S."/>
            <person name="Slamovits C.H."/>
            <person name="Spencer D.F."/>
            <person name="Suzuki S."/>
            <person name="Worden A.Z."/>
            <person name="Zauner S."/>
            <person name="Barry K."/>
            <person name="Bell C."/>
            <person name="Bharti A.K."/>
            <person name="Crow J.A."/>
            <person name="Grimwood J."/>
            <person name="Kramer R."/>
            <person name="Lindquist E."/>
            <person name="Lucas S."/>
            <person name="Salamov A."/>
            <person name="McFadden G.I."/>
            <person name="Lane C.E."/>
            <person name="Keeling P.J."/>
            <person name="Gray M.W."/>
            <person name="Grigoriev I.V."/>
            <person name="Archibald J.M."/>
        </authorList>
    </citation>
    <scope>NUCLEOTIDE SEQUENCE</scope>
    <source>
        <strain evidence="4">CCMP2712</strain>
    </source>
</reference>
<evidence type="ECO:0000313" key="2">
    <source>
        <dbReference type="EMBL" id="EKX41334.1"/>
    </source>
</evidence>
<sequence>MFTKVPHPKRCLARDSPQLSSFGSYNSSMRFLHYPDGRLVNISLPYASWASARILSEIAYIMLAEVMGYAVDLWDGAGINSGQPINYASGCRDPDDAACKGGDIDNPLIHCTIETWSLGMRRVYDLPAQVQPTLVSVLNYETVNQIFVWKSTVDQGAAKDLALDYYRYYNAKYYDPSGYFDSLEQLLDKVPVDYIERCSDQDTGTYNNFRDTANYITQTGNTQVDCVDDKVWLSPACRLLGNVSRCIPMVTQYEVHVHMQLAFFLNFSIAIVKMRDGSPEFDQKYYEVVRGGNYFFGWYTPDDNLRGLGSKVPVMLRLPDTNQLEHNMRIYKTGLAHVNPRSYCWKKLQTVDRHVSFLATRMNFFDQEMNDLMDASGKTRGSGLSVYEAMWNVACSWVLANPDRWKAWIPAICPAGQAADVTLGKCEQCSPGFFCEGGTNPAFPCPKNCFCPAGSSMPLPCPSPLLTDGQGRSQLQECNHCPPEMVMVNGGCIRLSVLLVSIVIPVLALCLLLLKCWRIVRVWMAAPEEKLLEQSVSDLRKRLSIERKDGFYLTNERLLPWVDRQSVVIIPKESLEAAGRLALFQDDVDDYFLSSFCLGLTTSRKVQERRDEAREQYEKFCHWLLGICRALLQASPSSSFPSGWSKKGLLRRVSPHAATRKWSTVVSAAEAKATDERYQRHAYFKRKVAILNVWREDPNLFDRLRSLAMELMDESAHDCEERCKQLYEEESMQVLLGLQDMHHGQQQDDEIGGQQPYASEDDGELRSDVARDRQKDMGLLRQDDDDVRAIRIDDGERVNAQFLFQRMRRSGNLHCLDEGVFITQLRARAQLLNLSFHRAVIDVLSLHCSSPFSISSSATLRGSRVILNCDFEEGAGEVQIHLARPKTCSRMAEKLREYAPPNRKSRWPLTANILDPVRLSVVCHGTSQIVQVARWFMEQEGRFGVRVRRVKNRFREEEVEHGYRDLKLYVSYCSEEDVSIIGEIQVQDALLYRQYVQMHRLYKIKRAQSMHFYLHQTSW</sequence>